<comment type="caution">
    <text evidence="1">The sequence shown here is derived from an EMBL/GenBank/DDBJ whole genome shotgun (WGS) entry which is preliminary data.</text>
</comment>
<keyword evidence="2" id="KW-1185">Reference proteome</keyword>
<reference evidence="1" key="1">
    <citation type="submission" date="2018-03" db="EMBL/GenBank/DDBJ databases">
        <authorList>
            <person name="Guldener U."/>
        </authorList>
    </citation>
    <scope>NUCLEOTIDE SEQUENCE</scope>
</reference>
<dbReference type="EMBL" id="ONZP01000818">
    <property type="protein sequence ID" value="SPJ91040.1"/>
    <property type="molecule type" value="Genomic_DNA"/>
</dbReference>
<accession>A0AAE8SPU5</accession>
<organism evidence="1 2">
    <name type="scientific">Fusarium torulosum</name>
    <dbReference type="NCBI Taxonomy" id="33205"/>
    <lineage>
        <taxon>Eukaryota</taxon>
        <taxon>Fungi</taxon>
        <taxon>Dikarya</taxon>
        <taxon>Ascomycota</taxon>
        <taxon>Pezizomycotina</taxon>
        <taxon>Sordariomycetes</taxon>
        <taxon>Hypocreomycetidae</taxon>
        <taxon>Hypocreales</taxon>
        <taxon>Nectriaceae</taxon>
        <taxon>Fusarium</taxon>
    </lineage>
</organism>
<evidence type="ECO:0008006" key="3">
    <source>
        <dbReference type="Google" id="ProtNLM"/>
    </source>
</evidence>
<dbReference type="InterPro" id="IPR009593">
    <property type="entry name" value="DUF1203"/>
</dbReference>
<name>A0AAE8SPU5_9HYPO</name>
<protein>
    <recommendedName>
        <fullName evidence="3">DUF1203 domain-containing protein</fullName>
    </recommendedName>
</protein>
<dbReference type="AlphaFoldDB" id="A0AAE8SPU5"/>
<proteinExistence type="predicted"/>
<evidence type="ECO:0000313" key="1">
    <source>
        <dbReference type="EMBL" id="SPJ91040.1"/>
    </source>
</evidence>
<sequence>MSIKTEAISIEKPLQVRTSVQPVQLKYVPLPAPLPPLGDHPITMTASNGLRAPCRRCLLDASPGDKVHLIGYDPFPLDSVTPYRGTYAIFVHAHNCTPFSGAALPDSQLERLQAARAFDENHMLMASEIVNASEFEKVVGEMLADRKASYVNVYNAKAGCFAVRVERG</sequence>
<evidence type="ECO:0000313" key="2">
    <source>
        <dbReference type="Proteomes" id="UP001187734"/>
    </source>
</evidence>
<dbReference type="Proteomes" id="UP001187734">
    <property type="component" value="Unassembled WGS sequence"/>
</dbReference>
<dbReference type="Pfam" id="PF06718">
    <property type="entry name" value="DUF1203"/>
    <property type="match status" value="1"/>
</dbReference>
<gene>
    <name evidence="1" type="ORF">FTOL_13442</name>
</gene>